<proteinExistence type="predicted"/>
<organism evidence="2">
    <name type="scientific">Tanacetum cinerariifolium</name>
    <name type="common">Dalmatian daisy</name>
    <name type="synonym">Chrysanthemum cinerariifolium</name>
    <dbReference type="NCBI Taxonomy" id="118510"/>
    <lineage>
        <taxon>Eukaryota</taxon>
        <taxon>Viridiplantae</taxon>
        <taxon>Streptophyta</taxon>
        <taxon>Embryophyta</taxon>
        <taxon>Tracheophyta</taxon>
        <taxon>Spermatophyta</taxon>
        <taxon>Magnoliopsida</taxon>
        <taxon>eudicotyledons</taxon>
        <taxon>Gunneridae</taxon>
        <taxon>Pentapetalae</taxon>
        <taxon>asterids</taxon>
        <taxon>campanulids</taxon>
        <taxon>Asterales</taxon>
        <taxon>Asteraceae</taxon>
        <taxon>Asteroideae</taxon>
        <taxon>Anthemideae</taxon>
        <taxon>Anthemidinae</taxon>
        <taxon>Tanacetum</taxon>
    </lineage>
</organism>
<sequence>MLAVRDVPEDAEAHIPAQGDDVQEPAAKEVATDVVPP</sequence>
<gene>
    <name evidence="2" type="ORF">Tci_918739</name>
</gene>
<evidence type="ECO:0000313" key="2">
    <source>
        <dbReference type="EMBL" id="GFD46770.1"/>
    </source>
</evidence>
<dbReference type="EMBL" id="BKCJ011682921">
    <property type="protein sequence ID" value="GFD46770.1"/>
    <property type="molecule type" value="Genomic_DNA"/>
</dbReference>
<name>A0A699WKL2_TANCI</name>
<dbReference type="AlphaFoldDB" id="A0A699WKL2"/>
<accession>A0A699WKL2</accession>
<evidence type="ECO:0000256" key="1">
    <source>
        <dbReference type="SAM" id="MobiDB-lite"/>
    </source>
</evidence>
<reference evidence="2" key="1">
    <citation type="journal article" date="2019" name="Sci. Rep.">
        <title>Draft genome of Tanacetum cinerariifolium, the natural source of mosquito coil.</title>
        <authorList>
            <person name="Yamashiro T."/>
            <person name="Shiraishi A."/>
            <person name="Satake H."/>
            <person name="Nakayama K."/>
        </authorList>
    </citation>
    <scope>NUCLEOTIDE SEQUENCE</scope>
</reference>
<feature type="compositionally biased region" description="Basic and acidic residues" evidence="1">
    <location>
        <begin position="1"/>
        <end position="13"/>
    </location>
</feature>
<comment type="caution">
    <text evidence="2">The sequence shown here is derived from an EMBL/GenBank/DDBJ whole genome shotgun (WGS) entry which is preliminary data.</text>
</comment>
<feature type="non-terminal residue" evidence="2">
    <location>
        <position position="37"/>
    </location>
</feature>
<feature type="region of interest" description="Disordered" evidence="1">
    <location>
        <begin position="1"/>
        <end position="37"/>
    </location>
</feature>
<protein>
    <submittedName>
        <fullName evidence="2">Uncharacterized protein</fullName>
    </submittedName>
</protein>